<proteinExistence type="predicted"/>
<evidence type="ECO:0000313" key="2">
    <source>
        <dbReference type="EMBL" id="KHG01031.1"/>
    </source>
</evidence>
<organism evidence="2 3">
    <name type="scientific">Gossypium arboreum</name>
    <name type="common">Tree cotton</name>
    <name type="synonym">Gossypium nanking</name>
    <dbReference type="NCBI Taxonomy" id="29729"/>
    <lineage>
        <taxon>Eukaryota</taxon>
        <taxon>Viridiplantae</taxon>
        <taxon>Streptophyta</taxon>
        <taxon>Embryophyta</taxon>
        <taxon>Tracheophyta</taxon>
        <taxon>Spermatophyta</taxon>
        <taxon>Magnoliopsida</taxon>
        <taxon>eudicotyledons</taxon>
        <taxon>Gunneridae</taxon>
        <taxon>Pentapetalae</taxon>
        <taxon>rosids</taxon>
        <taxon>malvids</taxon>
        <taxon>Malvales</taxon>
        <taxon>Malvaceae</taxon>
        <taxon>Malvoideae</taxon>
        <taxon>Gossypium</taxon>
    </lineage>
</organism>
<comment type="caution">
    <text evidence="2">The sequence shown here is derived from an EMBL/GenBank/DDBJ whole genome shotgun (WGS) entry which is preliminary data.</text>
</comment>
<accession>A0A0B0MQ04</accession>
<protein>
    <submittedName>
        <fullName evidence="2">Uncharacterized protein</fullName>
    </submittedName>
</protein>
<reference evidence="3" key="1">
    <citation type="submission" date="2014-09" db="EMBL/GenBank/DDBJ databases">
        <authorList>
            <person name="Mudge J."/>
            <person name="Ramaraj T."/>
            <person name="Lindquist I.E."/>
            <person name="Bharti A.K."/>
            <person name="Sundararajan A."/>
            <person name="Cameron C.T."/>
            <person name="Woodward J.E."/>
            <person name="May G.D."/>
            <person name="Brubaker C."/>
            <person name="Broadhvest J."/>
            <person name="Wilkins T.A."/>
        </authorList>
    </citation>
    <scope>NUCLEOTIDE SEQUENCE</scope>
    <source>
        <strain evidence="3">cv. AKA8401</strain>
    </source>
</reference>
<keyword evidence="1" id="KW-0732">Signal</keyword>
<dbReference type="EMBL" id="JRRC01165804">
    <property type="protein sequence ID" value="KHG01031.1"/>
    <property type="molecule type" value="Genomic_DNA"/>
</dbReference>
<evidence type="ECO:0000256" key="1">
    <source>
        <dbReference type="SAM" id="SignalP"/>
    </source>
</evidence>
<dbReference type="Proteomes" id="UP000032142">
    <property type="component" value="Unassembled WGS sequence"/>
</dbReference>
<dbReference type="AlphaFoldDB" id="A0A0B0MQ04"/>
<gene>
    <name evidence="2" type="ORF">F383_21317</name>
</gene>
<sequence length="42" mass="4559">MLLAFELLTGLLTRAVGQDIATRATHTSCQVSVTHAGLLRHR</sequence>
<name>A0A0B0MQ04_GOSAR</name>
<keyword evidence="3" id="KW-1185">Reference proteome</keyword>
<feature type="signal peptide" evidence="1">
    <location>
        <begin position="1"/>
        <end position="17"/>
    </location>
</feature>
<evidence type="ECO:0000313" key="3">
    <source>
        <dbReference type="Proteomes" id="UP000032142"/>
    </source>
</evidence>
<feature type="chain" id="PRO_5002056577" evidence="1">
    <location>
        <begin position="18"/>
        <end position="42"/>
    </location>
</feature>